<dbReference type="RefSeq" id="WP_301162984.1">
    <property type="nucleotide sequence ID" value="NZ_JAUHTB010000020.1"/>
</dbReference>
<keyword evidence="2" id="KW-0812">Transmembrane</keyword>
<evidence type="ECO:0000313" key="4">
    <source>
        <dbReference type="Proteomes" id="UP001172702"/>
    </source>
</evidence>
<protein>
    <submittedName>
        <fullName evidence="3">Uncharacterized protein</fullName>
    </submittedName>
</protein>
<organism evidence="3 4">
    <name type="scientific">Dietzia maris</name>
    <dbReference type="NCBI Taxonomy" id="37915"/>
    <lineage>
        <taxon>Bacteria</taxon>
        <taxon>Bacillati</taxon>
        <taxon>Actinomycetota</taxon>
        <taxon>Actinomycetes</taxon>
        <taxon>Mycobacteriales</taxon>
        <taxon>Dietziaceae</taxon>
        <taxon>Dietzia</taxon>
    </lineage>
</organism>
<proteinExistence type="predicted"/>
<name>A0ABT8H5J5_9ACTN</name>
<reference evidence="3 4" key="1">
    <citation type="submission" date="2023-07" db="EMBL/GenBank/DDBJ databases">
        <title>Strategy for survival of the halotoleranting strain Dietzia MX2 from the Yakshinskoe mineral salts deposit.</title>
        <authorList>
            <person name="Kharitonova M.A."/>
            <person name="Kupriyanova-Ashina F.G."/>
            <person name="Shakirov T.R."/>
            <person name="Vafina M.S."/>
            <person name="Ilinskaya O.N."/>
        </authorList>
    </citation>
    <scope>NUCLEOTIDE SEQUENCE [LARGE SCALE GENOMIC DNA]</scope>
    <source>
        <strain evidence="3 4">MX2</strain>
    </source>
</reference>
<dbReference type="Proteomes" id="UP001172702">
    <property type="component" value="Unassembled WGS sequence"/>
</dbReference>
<feature type="transmembrane region" description="Helical" evidence="2">
    <location>
        <begin position="40"/>
        <end position="62"/>
    </location>
</feature>
<comment type="caution">
    <text evidence="3">The sequence shown here is derived from an EMBL/GenBank/DDBJ whole genome shotgun (WGS) entry which is preliminary data.</text>
</comment>
<keyword evidence="4" id="KW-1185">Reference proteome</keyword>
<evidence type="ECO:0000256" key="2">
    <source>
        <dbReference type="SAM" id="Phobius"/>
    </source>
</evidence>
<keyword evidence="2" id="KW-1133">Transmembrane helix</keyword>
<keyword evidence="2" id="KW-0472">Membrane</keyword>
<accession>A0ABT8H5J5</accession>
<feature type="non-terminal residue" evidence="3">
    <location>
        <position position="1"/>
    </location>
</feature>
<feature type="region of interest" description="Disordered" evidence="1">
    <location>
        <begin position="1"/>
        <end position="20"/>
    </location>
</feature>
<gene>
    <name evidence="3" type="ORF">QYF62_14205</name>
</gene>
<sequence>KKRRSRAATPRADHPARPKEYRVAGIEVPDRRTRRTHWPYLPIGGVLRLSAALLYGSAYLFWGFGSHGHA</sequence>
<evidence type="ECO:0000256" key="1">
    <source>
        <dbReference type="SAM" id="MobiDB-lite"/>
    </source>
</evidence>
<evidence type="ECO:0000313" key="3">
    <source>
        <dbReference type="EMBL" id="MDN4507209.1"/>
    </source>
</evidence>
<feature type="compositionally biased region" description="Basic and acidic residues" evidence="1">
    <location>
        <begin position="11"/>
        <end position="20"/>
    </location>
</feature>
<dbReference type="EMBL" id="JAUHTB010000020">
    <property type="protein sequence ID" value="MDN4507209.1"/>
    <property type="molecule type" value="Genomic_DNA"/>
</dbReference>